<dbReference type="InterPro" id="IPR025188">
    <property type="entry name" value="DUF4113"/>
</dbReference>
<dbReference type="Proteomes" id="UP000290407">
    <property type="component" value="Unassembled WGS sequence"/>
</dbReference>
<name>A0A4Q2UK64_9BACT</name>
<gene>
    <name evidence="3" type="ORF">EQG79_14715</name>
</gene>
<dbReference type="Pfam" id="PF11799">
    <property type="entry name" value="IMS_C"/>
    <property type="match status" value="1"/>
</dbReference>
<dbReference type="AlphaFoldDB" id="A0A4Q2UK64"/>
<reference evidence="3 4" key="1">
    <citation type="submission" date="2019-01" db="EMBL/GenBank/DDBJ databases">
        <title>Spirosoma flava sp. nov., a propanil-degrading bacterium isolated from herbicide-contaminated soil.</title>
        <authorList>
            <person name="Zhang L."/>
            <person name="Jiang J.-D."/>
        </authorList>
    </citation>
    <scope>NUCLEOTIDE SEQUENCE [LARGE SCALE GENOMIC DNA]</scope>
    <source>
        <strain evidence="3 4">TY50</strain>
    </source>
</reference>
<organism evidence="3 4">
    <name type="scientific">Spirosoma sordidisoli</name>
    <dbReference type="NCBI Taxonomy" id="2502893"/>
    <lineage>
        <taxon>Bacteria</taxon>
        <taxon>Pseudomonadati</taxon>
        <taxon>Bacteroidota</taxon>
        <taxon>Cytophagia</taxon>
        <taxon>Cytophagales</taxon>
        <taxon>Cytophagaceae</taxon>
        <taxon>Spirosoma</taxon>
    </lineage>
</organism>
<dbReference type="GO" id="GO:0003684">
    <property type="term" value="F:damaged DNA binding"/>
    <property type="evidence" value="ECO:0007669"/>
    <property type="project" value="InterPro"/>
</dbReference>
<feature type="domain" description="DNA polymerase Y-family little finger" evidence="1">
    <location>
        <begin position="5"/>
        <end position="53"/>
    </location>
</feature>
<sequence length="99" mass="11193">MAAVRRLACPTSSTVELLRYTESARGAVYRFGYNYQKIGIILSNFVPADHRQQGIFVEGPNERLLTLSGVIDRLNARHGRDRVRLASQSFTPDWGHRSC</sequence>
<evidence type="ECO:0000259" key="2">
    <source>
        <dbReference type="Pfam" id="PF13438"/>
    </source>
</evidence>
<evidence type="ECO:0000313" key="4">
    <source>
        <dbReference type="Proteomes" id="UP000290407"/>
    </source>
</evidence>
<keyword evidence="4" id="KW-1185">Reference proteome</keyword>
<evidence type="ECO:0000313" key="3">
    <source>
        <dbReference type="EMBL" id="RYC69907.1"/>
    </source>
</evidence>
<feature type="domain" description="DUF4113" evidence="2">
    <location>
        <begin position="67"/>
        <end position="97"/>
    </location>
</feature>
<dbReference type="InterPro" id="IPR017961">
    <property type="entry name" value="DNA_pol_Y-fam_little_finger"/>
</dbReference>
<dbReference type="EMBL" id="SBLB01000003">
    <property type="protein sequence ID" value="RYC69907.1"/>
    <property type="molecule type" value="Genomic_DNA"/>
</dbReference>
<dbReference type="Pfam" id="PF13438">
    <property type="entry name" value="DUF4113"/>
    <property type="match status" value="1"/>
</dbReference>
<proteinExistence type="predicted"/>
<evidence type="ECO:0000259" key="1">
    <source>
        <dbReference type="Pfam" id="PF11799"/>
    </source>
</evidence>
<accession>A0A4Q2UK64</accession>
<comment type="caution">
    <text evidence="3">The sequence shown here is derived from an EMBL/GenBank/DDBJ whole genome shotgun (WGS) entry which is preliminary data.</text>
</comment>
<protein>
    <submittedName>
        <fullName evidence="3">DUF4113 domain-containing protein</fullName>
    </submittedName>
</protein>
<dbReference type="GO" id="GO:0006281">
    <property type="term" value="P:DNA repair"/>
    <property type="evidence" value="ECO:0007669"/>
    <property type="project" value="InterPro"/>
</dbReference>